<gene>
    <name evidence="2" type="ORF">FA046_12005</name>
</gene>
<sequence>MKTSFTLIFLLFFKITFASDVIDEVSSAFKSGNSKEISKYFSSTVELAILDNEEIYSSNQAELILKDFLVKHPPLSIKIVHKVVSNPNYKFGVIILNSSKGVFRVSFELKNAGGSFNITQIRIEENKE</sequence>
<protein>
    <submittedName>
        <fullName evidence="2">DUF4783 domain-containing protein</fullName>
    </submittedName>
</protein>
<dbReference type="RefSeq" id="WP_136826765.1">
    <property type="nucleotide sequence ID" value="NZ_SWBP01000004.1"/>
</dbReference>
<proteinExistence type="predicted"/>
<comment type="caution">
    <text evidence="2">The sequence shown here is derived from an EMBL/GenBank/DDBJ whole genome shotgun (WGS) entry which is preliminary data.</text>
</comment>
<evidence type="ECO:0000256" key="1">
    <source>
        <dbReference type="SAM" id="SignalP"/>
    </source>
</evidence>
<evidence type="ECO:0000313" key="2">
    <source>
        <dbReference type="EMBL" id="TKB96802.1"/>
    </source>
</evidence>
<name>A0A4U1BWD6_9SPHI</name>
<evidence type="ECO:0000313" key="3">
    <source>
        <dbReference type="Proteomes" id="UP000308181"/>
    </source>
</evidence>
<dbReference type="InterPro" id="IPR031977">
    <property type="entry name" value="DUF4783"/>
</dbReference>
<dbReference type="AlphaFoldDB" id="A0A4U1BWD6"/>
<feature type="signal peptide" evidence="1">
    <location>
        <begin position="1"/>
        <end position="18"/>
    </location>
</feature>
<dbReference type="Pfam" id="PF16022">
    <property type="entry name" value="DUF4783"/>
    <property type="match status" value="1"/>
</dbReference>
<organism evidence="2 3">
    <name type="scientific">Pedobacter cryophilus</name>
    <dbReference type="NCBI Taxonomy" id="2571271"/>
    <lineage>
        <taxon>Bacteria</taxon>
        <taxon>Pseudomonadati</taxon>
        <taxon>Bacteroidota</taxon>
        <taxon>Sphingobacteriia</taxon>
        <taxon>Sphingobacteriales</taxon>
        <taxon>Sphingobacteriaceae</taxon>
        <taxon>Pedobacter</taxon>
    </lineage>
</organism>
<dbReference type="Gene3D" id="3.10.450.50">
    <property type="match status" value="1"/>
</dbReference>
<keyword evidence="3" id="KW-1185">Reference proteome</keyword>
<dbReference type="Proteomes" id="UP000308181">
    <property type="component" value="Unassembled WGS sequence"/>
</dbReference>
<dbReference type="EMBL" id="SWBP01000004">
    <property type="protein sequence ID" value="TKB96802.1"/>
    <property type="molecule type" value="Genomic_DNA"/>
</dbReference>
<dbReference type="OrthoDB" id="1524766at2"/>
<accession>A0A4U1BWD6</accession>
<keyword evidence="1" id="KW-0732">Signal</keyword>
<feature type="chain" id="PRO_5020923426" evidence="1">
    <location>
        <begin position="19"/>
        <end position="128"/>
    </location>
</feature>
<reference evidence="2 3" key="1">
    <citation type="submission" date="2019-04" db="EMBL/GenBank/DDBJ databases">
        <title>Pedobacter sp. AR-3-17 sp. nov., isolated from Arctic soil.</title>
        <authorList>
            <person name="Dahal R.H."/>
            <person name="Kim D.-U."/>
        </authorList>
    </citation>
    <scope>NUCLEOTIDE SEQUENCE [LARGE SCALE GENOMIC DNA]</scope>
    <source>
        <strain evidence="2 3">AR-3-17</strain>
    </source>
</reference>